<reference evidence="1 2" key="1">
    <citation type="journal article" date="2021" name="Nat. Commun.">
        <title>Genetic determinants of endophytism in the Arabidopsis root mycobiome.</title>
        <authorList>
            <person name="Mesny F."/>
            <person name="Miyauchi S."/>
            <person name="Thiergart T."/>
            <person name="Pickel B."/>
            <person name="Atanasova L."/>
            <person name="Karlsson M."/>
            <person name="Huettel B."/>
            <person name="Barry K.W."/>
            <person name="Haridas S."/>
            <person name="Chen C."/>
            <person name="Bauer D."/>
            <person name="Andreopoulos W."/>
            <person name="Pangilinan J."/>
            <person name="LaButti K."/>
            <person name="Riley R."/>
            <person name="Lipzen A."/>
            <person name="Clum A."/>
            <person name="Drula E."/>
            <person name="Henrissat B."/>
            <person name="Kohler A."/>
            <person name="Grigoriev I.V."/>
            <person name="Martin F.M."/>
            <person name="Hacquard S."/>
        </authorList>
    </citation>
    <scope>NUCLEOTIDE SEQUENCE [LARGE SCALE GENOMIC DNA]</scope>
    <source>
        <strain evidence="1 2">MPI-SDFR-AT-0079</strain>
    </source>
</reference>
<gene>
    <name evidence="1" type="ORF">F5144DRAFT_7896</name>
</gene>
<name>A0ACB7PKC6_9PEZI</name>
<organism evidence="1 2">
    <name type="scientific">Chaetomium tenue</name>
    <dbReference type="NCBI Taxonomy" id="1854479"/>
    <lineage>
        <taxon>Eukaryota</taxon>
        <taxon>Fungi</taxon>
        <taxon>Dikarya</taxon>
        <taxon>Ascomycota</taxon>
        <taxon>Pezizomycotina</taxon>
        <taxon>Sordariomycetes</taxon>
        <taxon>Sordariomycetidae</taxon>
        <taxon>Sordariales</taxon>
        <taxon>Chaetomiaceae</taxon>
        <taxon>Chaetomium</taxon>
    </lineage>
</organism>
<comment type="caution">
    <text evidence="1">The sequence shown here is derived from an EMBL/GenBank/DDBJ whole genome shotgun (WGS) entry which is preliminary data.</text>
</comment>
<proteinExistence type="predicted"/>
<evidence type="ECO:0000313" key="1">
    <source>
        <dbReference type="EMBL" id="KAH6649521.1"/>
    </source>
</evidence>
<dbReference type="Proteomes" id="UP000724584">
    <property type="component" value="Unassembled WGS sequence"/>
</dbReference>
<dbReference type="EMBL" id="JAGIZQ010000001">
    <property type="protein sequence ID" value="KAH6649521.1"/>
    <property type="molecule type" value="Genomic_DNA"/>
</dbReference>
<evidence type="ECO:0000313" key="2">
    <source>
        <dbReference type="Proteomes" id="UP000724584"/>
    </source>
</evidence>
<keyword evidence="2" id="KW-1185">Reference proteome</keyword>
<protein>
    <submittedName>
        <fullName evidence="1">Nucleoside phosphorylase domain-containing protein</fullName>
    </submittedName>
</protein>
<accession>A0ACB7PKC6</accession>
<sequence length="429" mass="47346">MAIKIRLKADAYTVGLIYVKPLEMHAITAMLDEHHEAVPMRLGDDNEYTLGKIGYHNVAIVGPPRGAQGKVAIANVVGRICLAFKNIRVGLLVGIGGGVPHLPESDVRLGDVVVGAPEVGPAVVQYDFGKQLPDGVEVTRTLNKPPELLLKVVDKVEDRYQRASEGTEDFFVKHLRRFAEFPRMGDRYKRPSIPDRLFRAEYDHPEGTFCSTHDHLQEVKRPDRDRPHEVRIHYSTILSGDLVMKSGLMRDQISAKHHNAVCFEMEAAGLMDVFPCLVIRGICDYSDSHKSKEWQEYAAAVAAAYAREILLTMAKRVLHELEDPEIVGVRGAPQAAGQDSSRRGEDIARDSNYRPRASSSAKKSILSLDGGGIRGYSSLMILERLMGEIKKTLGLATAPLPCQYFDIIGGAGTGGYIAAESFLNLYQRS</sequence>